<dbReference type="RefSeq" id="WP_039211617.1">
    <property type="nucleotide sequence ID" value="NZ_JTJZ01000022.1"/>
</dbReference>
<dbReference type="OrthoDB" id="9802039at2"/>
<evidence type="ECO:0000313" key="4">
    <source>
        <dbReference type="Proteomes" id="UP000031488"/>
    </source>
</evidence>
<dbReference type="Gene3D" id="1.10.1660.10">
    <property type="match status" value="1"/>
</dbReference>
<dbReference type="SMART" id="SM00422">
    <property type="entry name" value="HTH_MERR"/>
    <property type="match status" value="1"/>
</dbReference>
<dbReference type="Pfam" id="PF06445">
    <property type="entry name" value="GyrI-like"/>
    <property type="match status" value="1"/>
</dbReference>
<dbReference type="InterPro" id="IPR029442">
    <property type="entry name" value="GyrI-like"/>
</dbReference>
<dbReference type="InterPro" id="IPR009061">
    <property type="entry name" value="DNA-bd_dom_put_sf"/>
</dbReference>
<dbReference type="CDD" id="cd01107">
    <property type="entry name" value="HTH_BmrR"/>
    <property type="match status" value="1"/>
</dbReference>
<dbReference type="Pfam" id="PF13411">
    <property type="entry name" value="MerR_1"/>
    <property type="match status" value="1"/>
</dbReference>
<dbReference type="PATRIC" id="fig|1703.6.peg.2902"/>
<dbReference type="PANTHER" id="PTHR30204">
    <property type="entry name" value="REDOX-CYCLING DRUG-SENSING TRANSCRIPTIONAL ACTIVATOR SOXR"/>
    <property type="match status" value="1"/>
</dbReference>
<dbReference type="Proteomes" id="UP000031488">
    <property type="component" value="Unassembled WGS sequence"/>
</dbReference>
<dbReference type="SUPFAM" id="SSF46955">
    <property type="entry name" value="Putative DNA-binding domain"/>
    <property type="match status" value="1"/>
</dbReference>
<keyword evidence="1" id="KW-0238">DNA-binding</keyword>
<name>A0A0B9A613_BRELN</name>
<dbReference type="PROSITE" id="PS50937">
    <property type="entry name" value="HTH_MERR_2"/>
    <property type="match status" value="1"/>
</dbReference>
<dbReference type="PANTHER" id="PTHR30204:SF97">
    <property type="entry name" value="MERR FAMILY REGULATORY PROTEIN"/>
    <property type="match status" value="1"/>
</dbReference>
<dbReference type="SUPFAM" id="SSF55136">
    <property type="entry name" value="Probable bacterial effector-binding domain"/>
    <property type="match status" value="1"/>
</dbReference>
<sequence length="270" mass="29321">MKIGEFAQLGQVSVRMLRHYESMDLLTPDSVDPFTGHRSYTVAQLSLLNRIMALNALGIPLRKIAELLDADLSTTELTGMLNLRRHQLRAEQSAAAAKLAEVEFRLALIEGTDMSHPDCIIKELPAERVLGQTVVLGEPPFDTSEIGPLFGSVADRLAEAGVRHSAGVGIYSDAGHGTEVTCGYRTETAQELADLQVTELKSCTSATLIHEGSMTRIGASWQHLSEWCISQGYSLSGPCREVYLETGDNSAPDTSAQTGWIVELQQPIIV</sequence>
<dbReference type="EMBL" id="JTJZ01000022">
    <property type="protein sequence ID" value="KHS50883.1"/>
    <property type="molecule type" value="Genomic_DNA"/>
</dbReference>
<dbReference type="GO" id="GO:0003677">
    <property type="term" value="F:DNA binding"/>
    <property type="evidence" value="ECO:0007669"/>
    <property type="project" value="UniProtKB-KW"/>
</dbReference>
<dbReference type="InterPro" id="IPR047057">
    <property type="entry name" value="MerR_fam"/>
</dbReference>
<comment type="caution">
    <text evidence="3">The sequence shown here is derived from an EMBL/GenBank/DDBJ whole genome shotgun (WGS) entry which is preliminary data.</text>
</comment>
<reference evidence="3 4" key="1">
    <citation type="submission" date="2014-11" db="EMBL/GenBank/DDBJ databases">
        <title>Draft Genome Sequence of Brevibacterium linens AE038-8.</title>
        <authorList>
            <person name="Maizel D."/>
            <person name="Utturkar S.M."/>
            <person name="Brown S.D."/>
            <person name="Ferrero M."/>
            <person name="Rosen B.P."/>
        </authorList>
    </citation>
    <scope>NUCLEOTIDE SEQUENCE [LARGE SCALE GENOMIC DNA]</scope>
    <source>
        <strain evidence="3 4">AE038-8</strain>
    </source>
</reference>
<dbReference type="GO" id="GO:0003700">
    <property type="term" value="F:DNA-binding transcription factor activity"/>
    <property type="evidence" value="ECO:0007669"/>
    <property type="project" value="InterPro"/>
</dbReference>
<proteinExistence type="predicted"/>
<dbReference type="InterPro" id="IPR011256">
    <property type="entry name" value="Reg_factor_effector_dom_sf"/>
</dbReference>
<dbReference type="SMART" id="SM00871">
    <property type="entry name" value="AraC_E_bind"/>
    <property type="match status" value="1"/>
</dbReference>
<evidence type="ECO:0000313" key="3">
    <source>
        <dbReference type="EMBL" id="KHS50883.1"/>
    </source>
</evidence>
<dbReference type="Gene3D" id="3.20.80.10">
    <property type="entry name" value="Regulatory factor, effector binding domain"/>
    <property type="match status" value="1"/>
</dbReference>
<gene>
    <name evidence="3" type="ORF">AE0388_2955</name>
</gene>
<organism evidence="3 4">
    <name type="scientific">Brevibacterium linens</name>
    <dbReference type="NCBI Taxonomy" id="1703"/>
    <lineage>
        <taxon>Bacteria</taxon>
        <taxon>Bacillati</taxon>
        <taxon>Actinomycetota</taxon>
        <taxon>Actinomycetes</taxon>
        <taxon>Micrococcales</taxon>
        <taxon>Brevibacteriaceae</taxon>
        <taxon>Brevibacterium</taxon>
    </lineage>
</organism>
<feature type="domain" description="HTH merR-type" evidence="2">
    <location>
        <begin position="1"/>
        <end position="70"/>
    </location>
</feature>
<protein>
    <submittedName>
        <fullName evidence="3">Transcriptional regulator, MerR family</fullName>
    </submittedName>
</protein>
<evidence type="ECO:0000259" key="2">
    <source>
        <dbReference type="PROSITE" id="PS50937"/>
    </source>
</evidence>
<dbReference type="InterPro" id="IPR010499">
    <property type="entry name" value="AraC_E-bd"/>
</dbReference>
<keyword evidence="4" id="KW-1185">Reference proteome</keyword>
<dbReference type="AlphaFoldDB" id="A0A0B9A613"/>
<evidence type="ECO:0000256" key="1">
    <source>
        <dbReference type="ARBA" id="ARBA00023125"/>
    </source>
</evidence>
<accession>A0A0B9A613</accession>
<dbReference type="InterPro" id="IPR000551">
    <property type="entry name" value="MerR-type_HTH_dom"/>
</dbReference>